<comment type="caution">
    <text evidence="1">The sequence shown here is derived from an EMBL/GenBank/DDBJ whole genome shotgun (WGS) entry which is preliminary data.</text>
</comment>
<sequence length="92" mass="10110">MGGLGIQNIKHVGENSCNFEPSLIYQIKVNQNENGIHENCLDKSINNAAERPAENQVNQHENGIHNAAEPPAGNQVNQHDGSRNIMVRSLID</sequence>
<name>A0ACC0XCS4_9ROSI</name>
<gene>
    <name evidence="1" type="ORF">Pint_19789</name>
</gene>
<reference evidence="2" key="1">
    <citation type="journal article" date="2023" name="G3 (Bethesda)">
        <title>Genome assembly and association tests identify interacting loci associated with vigor, precocity, and sex in interspecific pistachio rootstocks.</title>
        <authorList>
            <person name="Palmer W."/>
            <person name="Jacygrad E."/>
            <person name="Sagayaradj S."/>
            <person name="Cavanaugh K."/>
            <person name="Han R."/>
            <person name="Bertier L."/>
            <person name="Beede B."/>
            <person name="Kafkas S."/>
            <person name="Golino D."/>
            <person name="Preece J."/>
            <person name="Michelmore R."/>
        </authorList>
    </citation>
    <scope>NUCLEOTIDE SEQUENCE [LARGE SCALE GENOMIC DNA]</scope>
</reference>
<organism evidence="1 2">
    <name type="scientific">Pistacia integerrima</name>
    <dbReference type="NCBI Taxonomy" id="434235"/>
    <lineage>
        <taxon>Eukaryota</taxon>
        <taxon>Viridiplantae</taxon>
        <taxon>Streptophyta</taxon>
        <taxon>Embryophyta</taxon>
        <taxon>Tracheophyta</taxon>
        <taxon>Spermatophyta</taxon>
        <taxon>Magnoliopsida</taxon>
        <taxon>eudicotyledons</taxon>
        <taxon>Gunneridae</taxon>
        <taxon>Pentapetalae</taxon>
        <taxon>rosids</taxon>
        <taxon>malvids</taxon>
        <taxon>Sapindales</taxon>
        <taxon>Anacardiaceae</taxon>
        <taxon>Pistacia</taxon>
    </lineage>
</organism>
<proteinExistence type="predicted"/>
<keyword evidence="2" id="KW-1185">Reference proteome</keyword>
<evidence type="ECO:0000313" key="1">
    <source>
        <dbReference type="EMBL" id="KAJ0014947.1"/>
    </source>
</evidence>
<dbReference type="EMBL" id="CM047748">
    <property type="protein sequence ID" value="KAJ0014947.1"/>
    <property type="molecule type" value="Genomic_DNA"/>
</dbReference>
<accession>A0ACC0XCS4</accession>
<dbReference type="Proteomes" id="UP001163603">
    <property type="component" value="Chromosome 13"/>
</dbReference>
<protein>
    <submittedName>
        <fullName evidence="1">Uncharacterized protein</fullName>
    </submittedName>
</protein>
<evidence type="ECO:0000313" key="2">
    <source>
        <dbReference type="Proteomes" id="UP001163603"/>
    </source>
</evidence>